<proteinExistence type="predicted"/>
<reference evidence="2" key="1">
    <citation type="journal article" date="2017" name="Nat. Ecol. Evol.">
        <title>Genome expansion and lineage-specific genetic innovations in the forest pathogenic fungi Armillaria.</title>
        <authorList>
            <person name="Sipos G."/>
            <person name="Prasanna A.N."/>
            <person name="Walter M.C."/>
            <person name="O'Connor E."/>
            <person name="Balint B."/>
            <person name="Krizsan K."/>
            <person name="Kiss B."/>
            <person name="Hess J."/>
            <person name="Varga T."/>
            <person name="Slot J."/>
            <person name="Riley R."/>
            <person name="Boka B."/>
            <person name="Rigling D."/>
            <person name="Barry K."/>
            <person name="Lee J."/>
            <person name="Mihaltcheva S."/>
            <person name="LaButti K."/>
            <person name="Lipzen A."/>
            <person name="Waldron R."/>
            <person name="Moloney N.M."/>
            <person name="Sperisen C."/>
            <person name="Kredics L."/>
            <person name="Vagvoelgyi C."/>
            <person name="Patrignani A."/>
            <person name="Fitzpatrick D."/>
            <person name="Nagy I."/>
            <person name="Doyle S."/>
            <person name="Anderson J.B."/>
            <person name="Grigoriev I.V."/>
            <person name="Gueldener U."/>
            <person name="Muensterkoetter M."/>
            <person name="Nagy L.G."/>
        </authorList>
    </citation>
    <scope>NUCLEOTIDE SEQUENCE [LARGE SCALE GENOMIC DNA]</scope>
    <source>
        <strain evidence="2">C18/9</strain>
    </source>
</reference>
<evidence type="ECO:0000313" key="2">
    <source>
        <dbReference type="Proteomes" id="UP000219338"/>
    </source>
</evidence>
<protein>
    <submittedName>
        <fullName evidence="1">Uncharacterized protein</fullName>
    </submittedName>
</protein>
<gene>
    <name evidence="1" type="ORF">ARMOST_17665</name>
</gene>
<name>A0A284RZQ0_ARMOS</name>
<dbReference type="Proteomes" id="UP000219338">
    <property type="component" value="Unassembled WGS sequence"/>
</dbReference>
<evidence type="ECO:0000313" key="1">
    <source>
        <dbReference type="EMBL" id="SJL14210.1"/>
    </source>
</evidence>
<dbReference type="EMBL" id="FUEG01000023">
    <property type="protein sequence ID" value="SJL14210.1"/>
    <property type="molecule type" value="Genomic_DNA"/>
</dbReference>
<dbReference type="AlphaFoldDB" id="A0A284RZQ0"/>
<organism evidence="1 2">
    <name type="scientific">Armillaria ostoyae</name>
    <name type="common">Armillaria root rot fungus</name>
    <dbReference type="NCBI Taxonomy" id="47428"/>
    <lineage>
        <taxon>Eukaryota</taxon>
        <taxon>Fungi</taxon>
        <taxon>Dikarya</taxon>
        <taxon>Basidiomycota</taxon>
        <taxon>Agaricomycotina</taxon>
        <taxon>Agaricomycetes</taxon>
        <taxon>Agaricomycetidae</taxon>
        <taxon>Agaricales</taxon>
        <taxon>Marasmiineae</taxon>
        <taxon>Physalacriaceae</taxon>
        <taxon>Armillaria</taxon>
    </lineage>
</organism>
<keyword evidence="2" id="KW-1185">Reference proteome</keyword>
<accession>A0A284RZQ0</accession>
<sequence>MQLNPRFLASAEAHKDLDKELVALDTMEITRRYYSEIRELHEKPESGTRLEL</sequence>